<dbReference type="EMBL" id="CP032339">
    <property type="protein sequence ID" value="QCO08921.1"/>
    <property type="molecule type" value="Genomic_DNA"/>
</dbReference>
<gene>
    <name evidence="1" type="ORF">D3868_07650</name>
</gene>
<dbReference type="Proteomes" id="UP000298774">
    <property type="component" value="Chromosome"/>
</dbReference>
<evidence type="ECO:0000313" key="1">
    <source>
        <dbReference type="EMBL" id="QCO08921.1"/>
    </source>
</evidence>
<proteinExistence type="predicted"/>
<reference evidence="1 2" key="1">
    <citation type="submission" date="2018-09" db="EMBL/GenBank/DDBJ databases">
        <title>Whole genome based analysis of evolution and adaptive divergence in Indian and Brazilian strains of Azospirillum brasilense.</title>
        <authorList>
            <person name="Singh C."/>
            <person name="Tripathi A.K."/>
        </authorList>
    </citation>
    <scope>NUCLEOTIDE SEQUENCE [LARGE SCALE GENOMIC DNA]</scope>
    <source>
        <strain evidence="1 2">MTCC4038</strain>
    </source>
</reference>
<evidence type="ECO:0000313" key="2">
    <source>
        <dbReference type="Proteomes" id="UP000298774"/>
    </source>
</evidence>
<sequence length="240" mass="26756">MILEFSEGKDCPSLYARLPPSKRALEIHFPLAGDLYAAPREILGLDRLALATTTERLAEAFLGFLRTDLNNSADLVGERLVKAATETLRRNEALSVIDRIALAHIAIRGGMSAQMIEVFKAALKPDDPLTTPDLYALHWLVDFSRANSLSGFGKRLLEALTHLKESMPICSETVRQVMGLSSFIRDDLEAEDQYPPELDGMFEWLRRLCDAMVWEVPFTTFHGRSPLDPVAQATSVAKKK</sequence>
<name>A0A4D8QI23_AZOBR</name>
<dbReference type="AlphaFoldDB" id="A0A4D8QI23"/>
<protein>
    <submittedName>
        <fullName evidence="1">Uncharacterized protein</fullName>
    </submittedName>
</protein>
<organism evidence="1 2">
    <name type="scientific">Azospirillum brasilense</name>
    <dbReference type="NCBI Taxonomy" id="192"/>
    <lineage>
        <taxon>Bacteria</taxon>
        <taxon>Pseudomonadati</taxon>
        <taxon>Pseudomonadota</taxon>
        <taxon>Alphaproteobacteria</taxon>
        <taxon>Rhodospirillales</taxon>
        <taxon>Azospirillaceae</taxon>
        <taxon>Azospirillum</taxon>
    </lineage>
</organism>
<accession>A0A4D8QI23</accession>